<dbReference type="SUPFAM" id="SSF51569">
    <property type="entry name" value="Aldolase"/>
    <property type="match status" value="1"/>
</dbReference>
<dbReference type="InterPro" id="IPR013785">
    <property type="entry name" value="Aldolase_TIM"/>
</dbReference>
<organism evidence="5 6">
    <name type="scientific">Ananas comosus</name>
    <name type="common">Pineapple</name>
    <name type="synonym">Ananas ananas</name>
    <dbReference type="NCBI Taxonomy" id="4615"/>
    <lineage>
        <taxon>Eukaryota</taxon>
        <taxon>Viridiplantae</taxon>
        <taxon>Streptophyta</taxon>
        <taxon>Embryophyta</taxon>
        <taxon>Tracheophyta</taxon>
        <taxon>Spermatophyta</taxon>
        <taxon>Magnoliopsida</taxon>
        <taxon>Liliopsida</taxon>
        <taxon>Poales</taxon>
        <taxon>Bromeliaceae</taxon>
        <taxon>Bromelioideae</taxon>
        <taxon>Ananas</taxon>
    </lineage>
</organism>
<name>A0A199VGL8_ANACO</name>
<protein>
    <recommendedName>
        <fullName evidence="3">Uncharacterized protein ycf23</fullName>
    </recommendedName>
</protein>
<comment type="subcellular location">
    <subcellularLocation>
        <location evidence="1">Plastid</location>
    </subcellularLocation>
</comment>
<evidence type="ECO:0000313" key="5">
    <source>
        <dbReference type="EMBL" id="OAY76016.1"/>
    </source>
</evidence>
<sequence length="276" mass="28964">MALGAQIGTLPIQPFSTLNRHSDSALLLRHNPQTLLRLRSNPRRRFGSARSAPALLAARASASSSKELVLRDFRDKKALKIISGLQNFDKDRVASVVIAADQGGATHVDIACDQELVKLAMNLTSLPILKLTQETRRILPFLTLSVTIPHTLSLPDQVKLAELLEEEGADIIQTEGGKCSTPTKPGVLGLIEKATPTLAAAYSISRAVTVPVMCSSGLSAVTAPMALTAGAAGVGIGSAVNKLNDVVAMIAEVKSIAEALGLSTKDVTKDSTTVSL</sequence>
<dbReference type="PANTHER" id="PTHR36895:SF1">
    <property type="entry name" value="YCF23 PROTEIN"/>
    <property type="match status" value="1"/>
</dbReference>
<accession>A0A199VGL8</accession>
<evidence type="ECO:0000313" key="6">
    <source>
        <dbReference type="Proteomes" id="UP000092600"/>
    </source>
</evidence>
<comment type="caution">
    <text evidence="5">The sequence shown here is derived from an EMBL/GenBank/DDBJ whole genome shotgun (WGS) entry which is preliminary data.</text>
</comment>
<dbReference type="AlphaFoldDB" id="A0A199VGL8"/>
<keyword evidence="4" id="KW-0934">Plastid</keyword>
<evidence type="ECO:0000256" key="1">
    <source>
        <dbReference type="ARBA" id="ARBA00004474"/>
    </source>
</evidence>
<proteinExistence type="inferred from homology"/>
<reference evidence="5 6" key="1">
    <citation type="journal article" date="2016" name="DNA Res.">
        <title>The draft genome of MD-2 pineapple using hybrid error correction of long reads.</title>
        <authorList>
            <person name="Redwan R.M."/>
            <person name="Saidin A."/>
            <person name="Kumar S.V."/>
        </authorList>
    </citation>
    <scope>NUCLEOTIDE SEQUENCE [LARGE SCALE GENOMIC DNA]</scope>
    <source>
        <strain evidence="6">cv. MD2</strain>
        <tissue evidence="5">Leaf</tissue>
    </source>
</reference>
<comment type="similarity">
    <text evidence="2">Belongs to the ycf23 family.</text>
</comment>
<gene>
    <name evidence="5" type="ORF">ACMD2_11977</name>
</gene>
<evidence type="ECO:0000256" key="3">
    <source>
        <dbReference type="ARBA" id="ARBA00021523"/>
    </source>
</evidence>
<dbReference type="Gene3D" id="3.20.20.70">
    <property type="entry name" value="Aldolase class I"/>
    <property type="match status" value="1"/>
</dbReference>
<evidence type="ECO:0000256" key="2">
    <source>
        <dbReference type="ARBA" id="ARBA00009664"/>
    </source>
</evidence>
<dbReference type="InterPro" id="IPR007570">
    <property type="entry name" value="Uncharacterised_Ycf23"/>
</dbReference>
<dbReference type="Proteomes" id="UP000092600">
    <property type="component" value="Unassembled WGS sequence"/>
</dbReference>
<dbReference type="EMBL" id="LSRQ01001932">
    <property type="protein sequence ID" value="OAY76016.1"/>
    <property type="molecule type" value="Genomic_DNA"/>
</dbReference>
<evidence type="ECO:0000256" key="4">
    <source>
        <dbReference type="ARBA" id="ARBA00022640"/>
    </source>
</evidence>
<dbReference type="PANTHER" id="PTHR36895">
    <property type="match status" value="1"/>
</dbReference>
<dbReference type="GO" id="GO:0009536">
    <property type="term" value="C:plastid"/>
    <property type="evidence" value="ECO:0007669"/>
    <property type="project" value="UniProtKB-SubCell"/>
</dbReference>
<dbReference type="STRING" id="4615.A0A199VGL8"/>
<dbReference type="Pfam" id="PF04481">
    <property type="entry name" value="DUF561"/>
    <property type="match status" value="1"/>
</dbReference>